<dbReference type="Pfam" id="PF12796">
    <property type="entry name" value="Ank_2"/>
    <property type="match status" value="1"/>
</dbReference>
<comment type="similarity">
    <text evidence="10">Belongs to the SOWAH family.</text>
</comment>
<keyword evidence="16" id="KW-1185">Reference proteome</keyword>
<feature type="repeat" description="ANK" evidence="11">
    <location>
        <begin position="327"/>
        <end position="360"/>
    </location>
</feature>
<keyword evidence="5" id="KW-0677">Repeat</keyword>
<keyword evidence="7 11" id="KW-0040">ANK repeat</keyword>
<evidence type="ECO:0000256" key="2">
    <source>
        <dbReference type="ARBA" id="ARBA00006656"/>
    </source>
</evidence>
<dbReference type="InterPro" id="IPR029034">
    <property type="entry name" value="Cystine-knot_cytokine"/>
</dbReference>
<dbReference type="Pfam" id="PF00019">
    <property type="entry name" value="TGF_beta"/>
    <property type="match status" value="1"/>
</dbReference>
<organism evidence="15 16">
    <name type="scientific">Crenichthys baileyi</name>
    <name type="common">White River springfish</name>
    <dbReference type="NCBI Taxonomy" id="28760"/>
    <lineage>
        <taxon>Eukaryota</taxon>
        <taxon>Metazoa</taxon>
        <taxon>Chordata</taxon>
        <taxon>Craniata</taxon>
        <taxon>Vertebrata</taxon>
        <taxon>Euteleostomi</taxon>
        <taxon>Actinopterygii</taxon>
        <taxon>Neopterygii</taxon>
        <taxon>Teleostei</taxon>
        <taxon>Neoteleostei</taxon>
        <taxon>Acanthomorphata</taxon>
        <taxon>Ovalentaria</taxon>
        <taxon>Atherinomorphae</taxon>
        <taxon>Cyprinodontiformes</taxon>
        <taxon>Goodeidae</taxon>
        <taxon>Crenichthys</taxon>
    </lineage>
</organism>
<keyword evidence="4" id="KW-0732">Signal</keyword>
<comment type="caution">
    <text evidence="15">The sequence shown here is derived from an EMBL/GenBank/DDBJ whole genome shotgun (WGS) entry which is preliminary data.</text>
</comment>
<dbReference type="SMART" id="SM00248">
    <property type="entry name" value="ANK"/>
    <property type="match status" value="2"/>
</dbReference>
<dbReference type="InterPro" id="IPR036770">
    <property type="entry name" value="Ankyrin_rpt-contain_sf"/>
</dbReference>
<accession>A0AAV9SGF3</accession>
<feature type="compositionally biased region" description="Low complexity" evidence="13">
    <location>
        <begin position="191"/>
        <end position="202"/>
    </location>
</feature>
<comment type="similarity">
    <text evidence="2 12">Belongs to the TGF-beta family.</text>
</comment>
<sequence>MALTQESVLGFLLEHGGKVRNSELVNQFRSLINSGDPAEKQHNRELFKKLVNSVAVVRQIDEVKFVVVRKRYQDFVKEEVCLQAQMEQSFCSLNTSNNPRRSSIVSKYYSDDKICAESLQESRPLSAADSTTVKVLNISGDQQCRAGKPGAVFAVIAVRSPERDSAAGAGDGSLSQMHQHGYPDKPVIRVSSLPSLTSNSSSQQRNLIKEPLCWKSKQTEVNQAPGSPPVRAQNRTLRQADDAKYTESVPLEPMAHKWLVKCAAGLWGQIYALLLQDTRLAQRKDFMSGFTALHWAAKDGSWDMIHKLMDVSSKRGTYVNVNSKAHGGYTPLHIAAMHGHAEVIVALVQQYGASVNERDNDGKKALHYLDKGASAEVRALLGGPEQSGEKTESKEHARGFNTISKLFHPHLGKKHKTCDDWQHLRALICGNTCEALFFSRSLPAESFSSLTGFLVYDGKTNVALVSCSLPLGRPSSALYNLSALTYPYSSILSPLLKALSEHGGSRWSSGLRKKVKPEHRYMKYLTEVYKKSTRMQRDDDGDKIYNTIRLIKPQDECPAQSNKESFTQDLSYSLDQVRRKEQLLRSSLLYSFNLNDQAAIGSVCHLSIKEHEQDNQCQLCAGISRTLNFTASTHKRQRKNWMEVDVTLFLQPVQKRNVHLLVNISCPEKQRTRSNGSRGPSGFVLRSPPLILYLSDTSKVAHQRSLVSSSADLRPSTASNTFQKQVFKSAQRHDHKSRLRRASPKSKRGDKSVDIQLPELKSSSEFPTSDCALYDFRVQFSQLKLDHWIVFPPKYNPRYCRGICPRTMGFIYGSPVHTMVQNIIYEKLDSSVPRPSCVPSHYSPLSVMIFEEDGSYTYKEFKDMVATRCTCR</sequence>
<dbReference type="GO" id="GO:0005576">
    <property type="term" value="C:extracellular region"/>
    <property type="evidence" value="ECO:0007669"/>
    <property type="project" value="UniProtKB-SubCell"/>
</dbReference>
<dbReference type="EMBL" id="JAHHUM010000366">
    <property type="protein sequence ID" value="KAK5620397.1"/>
    <property type="molecule type" value="Genomic_DNA"/>
</dbReference>
<evidence type="ECO:0000256" key="10">
    <source>
        <dbReference type="ARBA" id="ARBA00038122"/>
    </source>
</evidence>
<dbReference type="Gene3D" id="1.25.40.20">
    <property type="entry name" value="Ankyrin repeat-containing domain"/>
    <property type="match status" value="1"/>
</dbReference>
<feature type="domain" description="TGF-beta family profile" evidence="14">
    <location>
        <begin position="738"/>
        <end position="872"/>
    </location>
</feature>
<dbReference type="InterPro" id="IPR002110">
    <property type="entry name" value="Ankyrin_rpt"/>
</dbReference>
<evidence type="ECO:0000259" key="14">
    <source>
        <dbReference type="PROSITE" id="PS51362"/>
    </source>
</evidence>
<evidence type="ECO:0000256" key="12">
    <source>
        <dbReference type="RuleBase" id="RU000354"/>
    </source>
</evidence>
<evidence type="ECO:0000256" key="11">
    <source>
        <dbReference type="PROSITE-ProRule" id="PRU00023"/>
    </source>
</evidence>
<evidence type="ECO:0000256" key="8">
    <source>
        <dbReference type="ARBA" id="ARBA00023157"/>
    </source>
</evidence>
<reference evidence="15 16" key="1">
    <citation type="submission" date="2021-06" db="EMBL/GenBank/DDBJ databases">
        <authorList>
            <person name="Palmer J.M."/>
        </authorList>
    </citation>
    <scope>NUCLEOTIDE SEQUENCE [LARGE SCALE GENOMIC DNA]</scope>
    <source>
        <strain evidence="15 16">MEX-2019</strain>
        <tissue evidence="15">Muscle</tissue>
    </source>
</reference>
<keyword evidence="3" id="KW-0964">Secreted</keyword>
<evidence type="ECO:0000256" key="4">
    <source>
        <dbReference type="ARBA" id="ARBA00022729"/>
    </source>
</evidence>
<dbReference type="SMART" id="SM00204">
    <property type="entry name" value="TGFB"/>
    <property type="match status" value="1"/>
</dbReference>
<evidence type="ECO:0000256" key="9">
    <source>
        <dbReference type="ARBA" id="ARBA00023180"/>
    </source>
</evidence>
<dbReference type="SUPFAM" id="SSF57501">
    <property type="entry name" value="Cystine-knot cytokines"/>
    <property type="match status" value="1"/>
</dbReference>
<feature type="region of interest" description="Disordered" evidence="13">
    <location>
        <begin position="164"/>
        <end position="204"/>
    </location>
</feature>
<feature type="compositionally biased region" description="Basic residues" evidence="13">
    <location>
        <begin position="733"/>
        <end position="746"/>
    </location>
</feature>
<gene>
    <name evidence="15" type="ORF">CRENBAI_024621</name>
</gene>
<evidence type="ECO:0000256" key="6">
    <source>
        <dbReference type="ARBA" id="ARBA00023030"/>
    </source>
</evidence>
<dbReference type="InterPro" id="IPR058889">
    <property type="entry name" value="WHD_SOWAHA-C"/>
</dbReference>
<dbReference type="PANTHER" id="PTHR14491:SF2">
    <property type="entry name" value="ANKYRIN REPEAT DOMAIN-CONTAINING PROTEIN SOWAHA"/>
    <property type="match status" value="1"/>
</dbReference>
<dbReference type="PROSITE" id="PS50297">
    <property type="entry name" value="ANK_REP_REGION"/>
    <property type="match status" value="1"/>
</dbReference>
<evidence type="ECO:0000256" key="5">
    <source>
        <dbReference type="ARBA" id="ARBA00022737"/>
    </source>
</evidence>
<dbReference type="Pfam" id="PF25877">
    <property type="entry name" value="WHD_SOWAH"/>
    <property type="match status" value="1"/>
</dbReference>
<name>A0AAV9SGF3_9TELE</name>
<evidence type="ECO:0000313" key="15">
    <source>
        <dbReference type="EMBL" id="KAK5620397.1"/>
    </source>
</evidence>
<proteinExistence type="inferred from homology"/>
<evidence type="ECO:0000256" key="7">
    <source>
        <dbReference type="ARBA" id="ARBA00023043"/>
    </source>
</evidence>
<keyword evidence="6 12" id="KW-0339">Growth factor</keyword>
<protein>
    <recommendedName>
        <fullName evidence="14">TGF-beta family profile domain-containing protein</fullName>
    </recommendedName>
</protein>
<dbReference type="FunFam" id="2.10.90.10:FF:000012">
    <property type="entry name" value="Growth/differentiation factor 9 (Predicted)"/>
    <property type="match status" value="1"/>
</dbReference>
<dbReference type="Gene3D" id="2.10.90.10">
    <property type="entry name" value="Cystine-knot cytokines"/>
    <property type="match status" value="1"/>
</dbReference>
<dbReference type="InterPro" id="IPR001839">
    <property type="entry name" value="TGF-b_C"/>
</dbReference>
<dbReference type="PROSITE" id="PS50088">
    <property type="entry name" value="ANK_REPEAT"/>
    <property type="match status" value="1"/>
</dbReference>
<evidence type="ECO:0000256" key="1">
    <source>
        <dbReference type="ARBA" id="ARBA00004613"/>
    </source>
</evidence>
<evidence type="ECO:0000256" key="13">
    <source>
        <dbReference type="SAM" id="MobiDB-lite"/>
    </source>
</evidence>
<dbReference type="AlphaFoldDB" id="A0AAV9SGF3"/>
<dbReference type="Proteomes" id="UP001311232">
    <property type="component" value="Unassembled WGS sequence"/>
</dbReference>
<dbReference type="SUPFAM" id="SSF48403">
    <property type="entry name" value="Ankyrin repeat"/>
    <property type="match status" value="1"/>
</dbReference>
<evidence type="ECO:0000313" key="16">
    <source>
        <dbReference type="Proteomes" id="UP001311232"/>
    </source>
</evidence>
<dbReference type="PANTHER" id="PTHR14491">
    <property type="entry name" value="SOSONDOWAH, ISOFORM G"/>
    <property type="match status" value="1"/>
</dbReference>
<keyword evidence="8" id="KW-1015">Disulfide bond</keyword>
<dbReference type="PROSITE" id="PS51362">
    <property type="entry name" value="TGF_BETA_2"/>
    <property type="match status" value="1"/>
</dbReference>
<feature type="region of interest" description="Disordered" evidence="13">
    <location>
        <begin position="727"/>
        <end position="754"/>
    </location>
</feature>
<comment type="subcellular location">
    <subcellularLocation>
        <location evidence="1">Secreted</location>
    </subcellularLocation>
</comment>
<evidence type="ECO:0000256" key="3">
    <source>
        <dbReference type="ARBA" id="ARBA00022525"/>
    </source>
</evidence>
<dbReference type="PROSITE" id="PS00250">
    <property type="entry name" value="TGF_BETA_1"/>
    <property type="match status" value="1"/>
</dbReference>
<dbReference type="PRINTS" id="PR01415">
    <property type="entry name" value="ANKYRIN"/>
</dbReference>
<dbReference type="GO" id="GO:0008083">
    <property type="term" value="F:growth factor activity"/>
    <property type="evidence" value="ECO:0007669"/>
    <property type="project" value="UniProtKB-KW"/>
</dbReference>
<dbReference type="InterPro" id="IPR017948">
    <property type="entry name" value="TGFb_CS"/>
</dbReference>
<keyword evidence="9" id="KW-0325">Glycoprotein</keyword>